<evidence type="ECO:0000256" key="8">
    <source>
        <dbReference type="HAMAP-Rule" id="MF_02204"/>
    </source>
</evidence>
<dbReference type="NCBIfam" id="TIGR02802">
    <property type="entry name" value="Pal_lipo"/>
    <property type="match status" value="1"/>
</dbReference>
<feature type="signal peptide" evidence="10">
    <location>
        <begin position="1"/>
        <end position="24"/>
    </location>
</feature>
<comment type="caution">
    <text evidence="12">The sequence shown here is derived from an EMBL/GenBank/DDBJ whole genome shotgun (WGS) entry which is preliminary data.</text>
</comment>
<dbReference type="Pfam" id="PF00691">
    <property type="entry name" value="OmpA"/>
    <property type="match status" value="1"/>
</dbReference>
<dbReference type="InterPro" id="IPR039001">
    <property type="entry name" value="Pal"/>
</dbReference>
<comment type="similarity">
    <text evidence="8">Belongs to the Pal lipoprotein family.</text>
</comment>
<evidence type="ECO:0000256" key="5">
    <source>
        <dbReference type="ARBA" id="ARBA00023237"/>
    </source>
</evidence>
<dbReference type="CDD" id="cd07185">
    <property type="entry name" value="OmpA_C-like"/>
    <property type="match status" value="1"/>
</dbReference>
<feature type="region of interest" description="Disordered" evidence="9">
    <location>
        <begin position="45"/>
        <end position="72"/>
    </location>
</feature>
<feature type="compositionally biased region" description="Low complexity" evidence="9">
    <location>
        <begin position="55"/>
        <end position="64"/>
    </location>
</feature>
<dbReference type="InterPro" id="IPR006665">
    <property type="entry name" value="OmpA-like"/>
</dbReference>
<dbReference type="InterPro" id="IPR036737">
    <property type="entry name" value="OmpA-like_sf"/>
</dbReference>
<dbReference type="GO" id="GO:0051301">
    <property type="term" value="P:cell division"/>
    <property type="evidence" value="ECO:0007669"/>
    <property type="project" value="UniProtKB-KW"/>
</dbReference>
<evidence type="ECO:0000313" key="12">
    <source>
        <dbReference type="EMBL" id="HET98621.1"/>
    </source>
</evidence>
<evidence type="ECO:0000256" key="1">
    <source>
        <dbReference type="ARBA" id="ARBA00022618"/>
    </source>
</evidence>
<dbReference type="InterPro" id="IPR014169">
    <property type="entry name" value="Pal_lipo_C"/>
</dbReference>
<dbReference type="HAMAP" id="MF_02204">
    <property type="entry name" value="Pal"/>
    <property type="match status" value="1"/>
</dbReference>
<keyword evidence="4 8" id="KW-0564">Palmitate</keyword>
<protein>
    <recommendedName>
        <fullName evidence="8">Peptidoglycan-associated lipoprotein</fullName>
        <shortName evidence="8">PAL</shortName>
    </recommendedName>
</protein>
<evidence type="ECO:0000259" key="11">
    <source>
        <dbReference type="PROSITE" id="PS51123"/>
    </source>
</evidence>
<dbReference type="PANTHER" id="PTHR30329">
    <property type="entry name" value="STATOR ELEMENT OF FLAGELLAR MOTOR COMPLEX"/>
    <property type="match status" value="1"/>
</dbReference>
<gene>
    <name evidence="8 12" type="primary">pal</name>
    <name evidence="12" type="ORF">ENN98_08070</name>
</gene>
<evidence type="ECO:0000256" key="3">
    <source>
        <dbReference type="ARBA" id="ARBA00023136"/>
    </source>
</evidence>
<keyword evidence="1" id="KW-0132">Cell division</keyword>
<dbReference type="Proteomes" id="UP000885986">
    <property type="component" value="Unassembled WGS sequence"/>
</dbReference>
<dbReference type="SUPFAM" id="SSF103088">
    <property type="entry name" value="OmpA-like"/>
    <property type="match status" value="1"/>
</dbReference>
<evidence type="ECO:0000256" key="9">
    <source>
        <dbReference type="SAM" id="MobiDB-lite"/>
    </source>
</evidence>
<evidence type="ECO:0000256" key="6">
    <source>
        <dbReference type="ARBA" id="ARBA00023288"/>
    </source>
</evidence>
<proteinExistence type="inferred from homology"/>
<dbReference type="InterPro" id="IPR050330">
    <property type="entry name" value="Bact_OuterMem_StrucFunc"/>
</dbReference>
<evidence type="ECO:0000256" key="2">
    <source>
        <dbReference type="ARBA" id="ARBA00022729"/>
    </source>
</evidence>
<dbReference type="PROSITE" id="PS01068">
    <property type="entry name" value="OMPA_1"/>
    <property type="match status" value="1"/>
</dbReference>
<dbReference type="InterPro" id="IPR006690">
    <property type="entry name" value="OMPA-like_CS"/>
</dbReference>
<reference evidence="12" key="1">
    <citation type="journal article" date="2020" name="mSystems">
        <title>Genome- and Community-Level Interaction Insights into Carbon Utilization and Element Cycling Functions of Hydrothermarchaeota in Hydrothermal Sediment.</title>
        <authorList>
            <person name="Zhou Z."/>
            <person name="Liu Y."/>
            <person name="Xu W."/>
            <person name="Pan J."/>
            <person name="Luo Z.H."/>
            <person name="Li M."/>
        </authorList>
    </citation>
    <scope>NUCLEOTIDE SEQUENCE [LARGE SCALE GENOMIC DNA]</scope>
    <source>
        <strain evidence="12">SpSt-1224</strain>
    </source>
</reference>
<dbReference type="PROSITE" id="PS51257">
    <property type="entry name" value="PROKAR_LIPOPROTEIN"/>
    <property type="match status" value="1"/>
</dbReference>
<keyword evidence="3 8" id="KW-0472">Membrane</keyword>
<dbReference type="Gene3D" id="3.30.1330.60">
    <property type="entry name" value="OmpA-like domain"/>
    <property type="match status" value="1"/>
</dbReference>
<dbReference type="PANTHER" id="PTHR30329:SF21">
    <property type="entry name" value="LIPOPROTEIN YIAD-RELATED"/>
    <property type="match status" value="1"/>
</dbReference>
<keyword evidence="6 8" id="KW-0449">Lipoprotein</keyword>
<dbReference type="PROSITE" id="PS51123">
    <property type="entry name" value="OMPA_2"/>
    <property type="match status" value="1"/>
</dbReference>
<feature type="chain" id="PRO_5028124109" description="Peptidoglycan-associated lipoprotein" evidence="10">
    <location>
        <begin position="25"/>
        <end position="196"/>
    </location>
</feature>
<evidence type="ECO:0000256" key="10">
    <source>
        <dbReference type="SAM" id="SignalP"/>
    </source>
</evidence>
<accession>A0A7C2TLU3</accession>
<dbReference type="PRINTS" id="PR01021">
    <property type="entry name" value="OMPADOMAIN"/>
</dbReference>
<keyword evidence="5 8" id="KW-0998">Cell outer membrane</keyword>
<evidence type="ECO:0000256" key="7">
    <source>
        <dbReference type="ARBA" id="ARBA00023306"/>
    </source>
</evidence>
<keyword evidence="2 8" id="KW-0732">Signal</keyword>
<keyword evidence="7" id="KW-0131">Cell cycle</keyword>
<dbReference type="EMBL" id="DSDS01000181">
    <property type="protein sequence ID" value="HET98621.1"/>
    <property type="molecule type" value="Genomic_DNA"/>
</dbReference>
<dbReference type="InterPro" id="IPR006664">
    <property type="entry name" value="OMP_bac"/>
</dbReference>
<comment type="subcellular location">
    <subcellularLocation>
        <location evidence="8">Cell outer membrane</location>
        <topology evidence="8">Lipid-anchor</topology>
    </subcellularLocation>
</comment>
<evidence type="ECO:0000256" key="4">
    <source>
        <dbReference type="ARBA" id="ARBA00023139"/>
    </source>
</evidence>
<dbReference type="GO" id="GO:0009279">
    <property type="term" value="C:cell outer membrane"/>
    <property type="evidence" value="ECO:0007669"/>
    <property type="project" value="UniProtKB-SubCell"/>
</dbReference>
<dbReference type="AlphaFoldDB" id="A0A7C2TLU3"/>
<name>A0A7C2TLU3_9BACT</name>
<organism evidence="12">
    <name type="scientific">Desulfurivibrio alkaliphilus</name>
    <dbReference type="NCBI Taxonomy" id="427923"/>
    <lineage>
        <taxon>Bacteria</taxon>
        <taxon>Pseudomonadati</taxon>
        <taxon>Thermodesulfobacteriota</taxon>
        <taxon>Desulfobulbia</taxon>
        <taxon>Desulfobulbales</taxon>
        <taxon>Desulfobulbaceae</taxon>
        <taxon>Desulfurivibrio</taxon>
    </lineage>
</organism>
<feature type="domain" description="OmpA-like" evidence="11">
    <location>
        <begin position="81"/>
        <end position="196"/>
    </location>
</feature>
<sequence>MKKEMGQFFTAVAIVCTVSLFTFACSKPVKVEPVAPTTTAPATTVEADRPDHAPWEPAEAWPGPAEEEALTDTGARELALREGRTSTPLFPVYFDFDRSNIRPDQEGRITENGNYLLDNMRVRVRIEGNTDDRGTREYNMALGERRAMSAKKYLMDMGIAAGRLETVSYGEERPIAFGQDEESWSLNRRADFVLLR</sequence>